<keyword evidence="4" id="KW-1003">Cell membrane</keyword>
<dbReference type="FunFam" id="2.60.40.10:FF:000133">
    <property type="entry name" value="Neogenin isoform 1"/>
    <property type="match status" value="1"/>
</dbReference>
<dbReference type="FunFam" id="2.60.40.10:FF:000216">
    <property type="entry name" value="neogenin isoform X1"/>
    <property type="match status" value="1"/>
</dbReference>
<dbReference type="PROSITE" id="PS50853">
    <property type="entry name" value="FN3"/>
    <property type="match status" value="6"/>
</dbReference>
<keyword evidence="12" id="KW-0393">Immunoglobulin domain</keyword>
<evidence type="ECO:0000256" key="10">
    <source>
        <dbReference type="ARBA" id="ARBA00023157"/>
    </source>
</evidence>
<evidence type="ECO:0000256" key="5">
    <source>
        <dbReference type="ARBA" id="ARBA00022692"/>
    </source>
</evidence>
<gene>
    <name evidence="23" type="primary">dcc</name>
</gene>
<feature type="region of interest" description="Disordered" evidence="18">
    <location>
        <begin position="1297"/>
        <end position="1450"/>
    </location>
</feature>
<feature type="region of interest" description="Disordered" evidence="18">
    <location>
        <begin position="1166"/>
        <end position="1219"/>
    </location>
</feature>
<evidence type="ECO:0000256" key="16">
    <source>
        <dbReference type="ARBA" id="ARBA00080939"/>
    </source>
</evidence>
<dbReference type="PROSITE" id="PS50835">
    <property type="entry name" value="IG_LIKE"/>
    <property type="match status" value="4"/>
</dbReference>
<feature type="domain" description="Fibronectin type-III" evidence="21">
    <location>
        <begin position="624"/>
        <end position="717"/>
    </location>
</feature>
<evidence type="ECO:0000256" key="13">
    <source>
        <dbReference type="ARBA" id="ARBA00038703"/>
    </source>
</evidence>
<dbReference type="InterPro" id="IPR010560">
    <property type="entry name" value="Neogenin_C"/>
</dbReference>
<keyword evidence="7" id="KW-0677">Repeat</keyword>
<dbReference type="SUPFAM" id="SSF49265">
    <property type="entry name" value="Fibronectin type III"/>
    <property type="match status" value="3"/>
</dbReference>
<feature type="domain" description="Fibronectin type-III" evidence="21">
    <location>
        <begin position="724"/>
        <end position="820"/>
    </location>
</feature>
<feature type="domain" description="Fibronectin type-III" evidence="21">
    <location>
        <begin position="948"/>
        <end position="1045"/>
    </location>
</feature>
<evidence type="ECO:0000256" key="3">
    <source>
        <dbReference type="ARBA" id="ARBA00009588"/>
    </source>
</evidence>
<dbReference type="GO" id="GO:0005886">
    <property type="term" value="C:plasma membrane"/>
    <property type="evidence" value="ECO:0007669"/>
    <property type="project" value="UniProtKB-SubCell"/>
</dbReference>
<feature type="domain" description="Fibronectin type-III" evidence="21">
    <location>
        <begin position="847"/>
        <end position="943"/>
    </location>
</feature>
<comment type="function">
    <text evidence="14">Contactins mediate cell surface interactions during nervous system development. Has some neurite outgrowth-promoting activity.</text>
</comment>
<evidence type="ECO:0000256" key="2">
    <source>
        <dbReference type="ARBA" id="ARBA00004479"/>
    </source>
</evidence>
<evidence type="ECO:0000256" key="18">
    <source>
        <dbReference type="SAM" id="MobiDB-lite"/>
    </source>
</evidence>
<evidence type="ECO:0000313" key="23">
    <source>
        <dbReference type="RefSeq" id="XP_028274284.1"/>
    </source>
</evidence>
<proteinExistence type="inferred from homology"/>
<evidence type="ECO:0000256" key="15">
    <source>
        <dbReference type="ARBA" id="ARBA00072738"/>
    </source>
</evidence>
<dbReference type="GeneID" id="114444074"/>
<keyword evidence="9 19" id="KW-0472">Membrane</keyword>
<dbReference type="Pfam" id="PF13927">
    <property type="entry name" value="Ig_3"/>
    <property type="match status" value="2"/>
</dbReference>
<keyword evidence="23" id="KW-0675">Receptor</keyword>
<dbReference type="Pfam" id="PF07679">
    <property type="entry name" value="I-set"/>
    <property type="match status" value="2"/>
</dbReference>
<feature type="transmembrane region" description="Helical" evidence="19">
    <location>
        <begin position="1099"/>
        <end position="1123"/>
    </location>
</feature>
<evidence type="ECO:0000256" key="14">
    <source>
        <dbReference type="ARBA" id="ARBA00060217"/>
    </source>
</evidence>
<dbReference type="PANTHER" id="PTHR44170:SF8">
    <property type="entry name" value="NETRIN RECEPTOR DCC"/>
    <property type="match status" value="1"/>
</dbReference>
<dbReference type="InterPro" id="IPR013783">
    <property type="entry name" value="Ig-like_fold"/>
</dbReference>
<keyword evidence="10" id="KW-1015">Disulfide bond</keyword>
<dbReference type="FunFam" id="2.60.40.10:FF:000273">
    <property type="entry name" value="contactin-3 isoform X1"/>
    <property type="match status" value="1"/>
</dbReference>
<dbReference type="SMART" id="SM00409">
    <property type="entry name" value="IG"/>
    <property type="match status" value="5"/>
</dbReference>
<dbReference type="FunFam" id="2.60.40.10:FF:000187">
    <property type="entry name" value="neogenin isoform X2"/>
    <property type="match status" value="1"/>
</dbReference>
<evidence type="ECO:0000256" key="7">
    <source>
        <dbReference type="ARBA" id="ARBA00022737"/>
    </source>
</evidence>
<dbReference type="RefSeq" id="XP_028274284.1">
    <property type="nucleotide sequence ID" value="XM_028418483.1"/>
</dbReference>
<dbReference type="InterPro" id="IPR036116">
    <property type="entry name" value="FN3_sf"/>
</dbReference>
<dbReference type="FunFam" id="2.60.40.10:FF:000106">
    <property type="entry name" value="Neogenin isoform 1"/>
    <property type="match status" value="1"/>
</dbReference>
<dbReference type="GO" id="GO:0098609">
    <property type="term" value="P:cell-cell adhesion"/>
    <property type="evidence" value="ECO:0007669"/>
    <property type="project" value="TreeGrafter"/>
</dbReference>
<dbReference type="FunFam" id="2.60.40.10:FF:000101">
    <property type="entry name" value="Neogenin isoform 1"/>
    <property type="match status" value="1"/>
</dbReference>
<dbReference type="CTD" id="1630"/>
<dbReference type="SUPFAM" id="SSF48726">
    <property type="entry name" value="Immunoglobulin"/>
    <property type="match status" value="4"/>
</dbReference>
<dbReference type="InterPro" id="IPR003599">
    <property type="entry name" value="Ig_sub"/>
</dbReference>
<keyword evidence="5 19" id="KW-0812">Transmembrane</keyword>
<evidence type="ECO:0000313" key="22">
    <source>
        <dbReference type="Proteomes" id="UP000515145"/>
    </source>
</evidence>
<feature type="region of interest" description="Disordered" evidence="18">
    <location>
        <begin position="1"/>
        <end position="26"/>
    </location>
</feature>
<evidence type="ECO:0000256" key="12">
    <source>
        <dbReference type="ARBA" id="ARBA00023319"/>
    </source>
</evidence>
<dbReference type="Pfam" id="PF06583">
    <property type="entry name" value="Neogenin_C"/>
    <property type="match status" value="1"/>
</dbReference>
<comment type="subunit">
    <text evidence="13">Interacts with PTPRG.</text>
</comment>
<dbReference type="FunFam" id="2.60.40.10:FF:000028">
    <property type="entry name" value="Neuronal cell adhesion molecule"/>
    <property type="match status" value="1"/>
</dbReference>
<sequence length="1473" mass="160279">MTCSVIGDTDDTCRASDASTSASTSSSILGGFVDFSFTQEPQDTVTVRGGTLKLDCQAQSDAAVGTPVITWRKDGALLSALVDERRQQLSNGSLLVQNVMHSRHHRPDEGEYQCLATLEGLGSIVSRTARVTVAGPLKVVVPTESVSSYLGDTALLRCEVSGDPIPVIRWQKNREDLLLPWEPDSRVAVLPSGSLQVSRVQPMDSATYRCLADNPSSTRTGTDAELRVLPEPGVTRNLQFLQRPTRISTLLGTDAVLECSASGYPTPSIQWRRGEELIHTWNKKYSLLAGSNLVIRSVTDDDSVTYSCTATNKNHNITANAELTVLVPPQFLNYPTNTYAYESTDIELECTVTGNPPPTVRWMKNGEEVIPSDYFQIVDGSNLQILGLVKSDEGFYQCIAENSAGSSQAMAQLLLREPVSPSPGVALPSAPRDLVPVIVSSRFVRLSWRPPEETRGAVQTYGVYYSQDGIERERSVNVSEPESLELTVSNLKPEESYSFRVIAYNDAGPGESSTPLKISTKPDLQVPSRVESLQAGALSPTSVQVSWEPPSHPNGPILNYRLLWTESPSNKEQSVEVSGLNYKMEGLNKFTEYTVRVLAVNRYGPGTTSEAVRVTTQSDVPSAPPLNITIEVVLSRSIKVSWQPPPRSAQNGIITAYKIRYRKTGRRGDQEAIEPNNFWYLFTGLEKGSQYSFQVASMTINGTGPFSDWYTAETPENDLDESQVPDQPSSLHVRPLPNSIIMSWTPPLSPNILVRGYIIGYGVGSPYAETVRVDSKQRYYSIENLEPSSHYVISLKAFNNAGEGVPLYESAVTRSLTDPIDPSDDDLFQLFDKYPTPMPDTSTPMIPPVGVQAVALTSDSVRVSWADNSMTKNQKTSEVRYYSVKWKTSYSTSGKYKSADTTALSHIVTGLKPNTMYEFAVMVTKGRKSSTWSMTAHATTYEAAPSSAPKDLTVISREGRPRTILISWQPPMEANGRITGYILYYTLDKNMPIDDWVMEAIGGDRLTHQIMDLNLDTVYYFRIQAKNTKGVGPLSEPIHFRTAKVEHPDKMANDQGRGGDHAFWPSDTNLIDRSSINESPIGQMRPPHGSATPQKNSNLLVIIVVSVGAVTVVVVVIVAVICTQRSSAQQRKKRASHSASKRKGSQKDLRPPDLWIHHEEMEMKNMEKAPSVAPSAHDSPSQSCQDLPQVAHSQSESQMGSKSSHSGADADEASSSISTLERSLAARRGTRGKMMIPMDSQPSNTPVVSAIPVPALDSSQYPGILPSPSCGFTHNKFSLRPMPFPSLTVDRGYTPAMPSDTSTNPLLQQQPPPQQTAPLLPGSATLPGEHVPTVGPVPGSSAAATAAEEVQGGSSRTIPTACVRPTHPMRSFTNPLLPPPMGTIDPKVYTSMTSSTSLPKPQVKTASLGQAGKARSPLLPVSVPTAPDRPEDEGTNPAEDSAANVYEQDDLSEQMASLEGLMKQLNAITGSAF</sequence>
<evidence type="ECO:0000256" key="6">
    <source>
        <dbReference type="ARBA" id="ARBA00022729"/>
    </source>
</evidence>
<dbReference type="PRINTS" id="PR00014">
    <property type="entry name" value="FNTYPEIII"/>
</dbReference>
<feature type="region of interest" description="Disordered" evidence="18">
    <location>
        <begin position="1126"/>
        <end position="1153"/>
    </location>
</feature>
<dbReference type="CDD" id="cd00063">
    <property type="entry name" value="FN3"/>
    <property type="match status" value="6"/>
</dbReference>
<comment type="subcellular location">
    <subcellularLocation>
        <location evidence="1">Cell membrane</location>
    </subcellularLocation>
    <subcellularLocation>
        <location evidence="2">Membrane</location>
        <topology evidence="2">Single-pass type I membrane protein</topology>
    </subcellularLocation>
</comment>
<feature type="domain" description="Ig-like" evidence="20">
    <location>
        <begin position="329"/>
        <end position="414"/>
    </location>
</feature>
<keyword evidence="22" id="KW-1185">Reference proteome</keyword>
<dbReference type="InterPro" id="IPR007110">
    <property type="entry name" value="Ig-like_dom"/>
</dbReference>
<evidence type="ECO:0000256" key="8">
    <source>
        <dbReference type="ARBA" id="ARBA00022989"/>
    </source>
</evidence>
<comment type="similarity">
    <text evidence="3">Belongs to the immunoglobulin superfamily. DCC family.</text>
</comment>
<accession>A0A6P7JBV4</accession>
<dbReference type="InParanoid" id="A0A6P7JBV4"/>
<dbReference type="FunFam" id="2.60.40.10:FF:000004">
    <property type="entry name" value="DCC isoform 1"/>
    <property type="match status" value="2"/>
</dbReference>
<evidence type="ECO:0000256" key="9">
    <source>
        <dbReference type="ARBA" id="ARBA00023136"/>
    </source>
</evidence>
<dbReference type="Proteomes" id="UP000515145">
    <property type="component" value="Chromosome 12"/>
</dbReference>
<dbReference type="InterPro" id="IPR013098">
    <property type="entry name" value="Ig_I-set"/>
</dbReference>
<feature type="compositionally biased region" description="Low complexity" evidence="18">
    <location>
        <begin position="15"/>
        <end position="26"/>
    </location>
</feature>
<organism evidence="22 23">
    <name type="scientific">Parambassis ranga</name>
    <name type="common">Indian glassy fish</name>
    <dbReference type="NCBI Taxonomy" id="210632"/>
    <lineage>
        <taxon>Eukaryota</taxon>
        <taxon>Metazoa</taxon>
        <taxon>Chordata</taxon>
        <taxon>Craniata</taxon>
        <taxon>Vertebrata</taxon>
        <taxon>Euteleostomi</taxon>
        <taxon>Actinopterygii</taxon>
        <taxon>Neopterygii</taxon>
        <taxon>Teleostei</taxon>
        <taxon>Neoteleostei</taxon>
        <taxon>Acanthomorphata</taxon>
        <taxon>Ovalentaria</taxon>
        <taxon>Ambassidae</taxon>
        <taxon>Parambassis</taxon>
    </lineage>
</organism>
<feature type="domain" description="Ig-like" evidence="20">
    <location>
        <begin position="232"/>
        <end position="324"/>
    </location>
</feature>
<evidence type="ECO:0000256" key="4">
    <source>
        <dbReference type="ARBA" id="ARBA00022475"/>
    </source>
</evidence>
<dbReference type="OrthoDB" id="114660at2759"/>
<evidence type="ECO:0000256" key="19">
    <source>
        <dbReference type="SAM" id="Phobius"/>
    </source>
</evidence>
<dbReference type="Pfam" id="PF00041">
    <property type="entry name" value="fn3"/>
    <property type="match status" value="6"/>
</dbReference>
<dbReference type="SMART" id="SM00408">
    <property type="entry name" value="IGc2"/>
    <property type="match status" value="4"/>
</dbReference>
<evidence type="ECO:0000256" key="1">
    <source>
        <dbReference type="ARBA" id="ARBA00004236"/>
    </source>
</evidence>
<feature type="compositionally biased region" description="Low complexity" evidence="18">
    <location>
        <begin position="1192"/>
        <end position="1207"/>
    </location>
</feature>
<dbReference type="Gene3D" id="2.60.40.10">
    <property type="entry name" value="Immunoglobulins"/>
    <property type="match status" value="10"/>
</dbReference>
<keyword evidence="8 19" id="KW-1133">Transmembrane helix</keyword>
<reference evidence="23" key="1">
    <citation type="submission" date="2025-08" db="UniProtKB">
        <authorList>
            <consortium name="RefSeq"/>
        </authorList>
    </citation>
    <scope>IDENTIFICATION</scope>
</reference>
<feature type="domain" description="Ig-like" evidence="20">
    <location>
        <begin position="35"/>
        <end position="132"/>
    </location>
</feature>
<evidence type="ECO:0000256" key="17">
    <source>
        <dbReference type="ARBA" id="ARBA00083720"/>
    </source>
</evidence>
<feature type="domain" description="Fibronectin type-III" evidence="21">
    <location>
        <begin position="430"/>
        <end position="523"/>
    </location>
</feature>
<dbReference type="FunFam" id="2.60.40.10:FF:000189">
    <property type="entry name" value="Neogenin isoform 3"/>
    <property type="match status" value="1"/>
</dbReference>
<feature type="domain" description="Ig-like" evidence="20">
    <location>
        <begin position="136"/>
        <end position="227"/>
    </location>
</feature>
<protein>
    <recommendedName>
        <fullName evidence="15">Contactin-3</fullName>
    </recommendedName>
    <alternativeName>
        <fullName evidence="17">Brain-derived immunoglobulin superfamily protein 1</fullName>
    </alternativeName>
    <alternativeName>
        <fullName evidence="16">Plasmacytoma-associated neuronal glycoprotein</fullName>
    </alternativeName>
</protein>
<feature type="compositionally biased region" description="Polar residues" evidence="18">
    <location>
        <begin position="1390"/>
        <end position="1408"/>
    </location>
</feature>
<dbReference type="SMART" id="SM00060">
    <property type="entry name" value="FN3"/>
    <property type="match status" value="6"/>
</dbReference>
<evidence type="ECO:0000259" key="20">
    <source>
        <dbReference type="PROSITE" id="PS50835"/>
    </source>
</evidence>
<feature type="compositionally biased region" description="Basic residues" evidence="18">
    <location>
        <begin position="1130"/>
        <end position="1144"/>
    </location>
</feature>
<keyword evidence="6" id="KW-0732">Signal</keyword>
<feature type="domain" description="Fibronectin type-III" evidence="21">
    <location>
        <begin position="529"/>
        <end position="619"/>
    </location>
</feature>
<dbReference type="InterPro" id="IPR036179">
    <property type="entry name" value="Ig-like_dom_sf"/>
</dbReference>
<evidence type="ECO:0000259" key="21">
    <source>
        <dbReference type="PROSITE" id="PS50853"/>
    </source>
</evidence>
<dbReference type="PANTHER" id="PTHR44170">
    <property type="entry name" value="PROTEIN SIDEKICK"/>
    <property type="match status" value="1"/>
</dbReference>
<dbReference type="CDD" id="cd05722">
    <property type="entry name" value="IgI_1_Neogenin_like"/>
    <property type="match status" value="1"/>
</dbReference>
<dbReference type="InterPro" id="IPR003598">
    <property type="entry name" value="Ig_sub2"/>
</dbReference>
<keyword evidence="11" id="KW-0325">Glycoprotein</keyword>
<evidence type="ECO:0000256" key="11">
    <source>
        <dbReference type="ARBA" id="ARBA00023180"/>
    </source>
</evidence>
<name>A0A6P7JBV4_9TELE</name>
<dbReference type="InterPro" id="IPR003961">
    <property type="entry name" value="FN3_dom"/>
</dbReference>